<protein>
    <submittedName>
        <fullName evidence="1">Uncharacterized protein</fullName>
    </submittedName>
</protein>
<organism evidence="1 2">
    <name type="scientific">Malassezia equina</name>
    <dbReference type="NCBI Taxonomy" id="1381935"/>
    <lineage>
        <taxon>Eukaryota</taxon>
        <taxon>Fungi</taxon>
        <taxon>Dikarya</taxon>
        <taxon>Basidiomycota</taxon>
        <taxon>Ustilaginomycotina</taxon>
        <taxon>Malasseziomycetes</taxon>
        <taxon>Malasseziales</taxon>
        <taxon>Malasseziaceae</taxon>
        <taxon>Malassezia</taxon>
    </lineage>
</organism>
<keyword evidence="2" id="KW-1185">Reference proteome</keyword>
<reference evidence="1" key="1">
    <citation type="submission" date="2023-03" db="EMBL/GenBank/DDBJ databases">
        <title>Mating type loci evolution in Malassezia.</title>
        <authorList>
            <person name="Coelho M.A."/>
        </authorList>
    </citation>
    <scope>NUCLEOTIDE SEQUENCE</scope>
    <source>
        <strain evidence="1">CBS 12830</strain>
    </source>
</reference>
<evidence type="ECO:0000313" key="1">
    <source>
        <dbReference type="EMBL" id="WFD24152.1"/>
    </source>
</evidence>
<dbReference type="AlphaFoldDB" id="A0AAF0EL53"/>
<dbReference type="Proteomes" id="UP001214415">
    <property type="component" value="Chromosome 5"/>
</dbReference>
<accession>A0AAF0EL53</accession>
<sequence>MALIPTEYPEEQKPCLDPSSVVMETPSILCNPPASPLSYMAHENDTTTDFPQVSTFEDATQGFQPPSFPRNMCLT</sequence>
<gene>
    <name evidence="1" type="ORF">MEQU1_002849</name>
</gene>
<evidence type="ECO:0000313" key="2">
    <source>
        <dbReference type="Proteomes" id="UP001214415"/>
    </source>
</evidence>
<name>A0AAF0EL53_9BASI</name>
<proteinExistence type="predicted"/>
<dbReference type="EMBL" id="CP119904">
    <property type="protein sequence ID" value="WFD24152.1"/>
    <property type="molecule type" value="Genomic_DNA"/>
</dbReference>